<evidence type="ECO:0000313" key="1">
    <source>
        <dbReference type="EMBL" id="OBZ77886.1"/>
    </source>
</evidence>
<dbReference type="AlphaFoldDB" id="A0A1C7MNA8"/>
<name>A0A1C7MNA8_GRIFR</name>
<keyword evidence="2" id="KW-1185">Reference proteome</keyword>
<dbReference type="Proteomes" id="UP000092993">
    <property type="component" value="Unassembled WGS sequence"/>
</dbReference>
<sequence length="66" mass="7487">MSDTPNLLGFHTGGFEIFGTARYQVRDQGDELRSFTSAKLQTLHYLPDHLPKINLACRFAHLEPVD</sequence>
<reference evidence="1 2" key="1">
    <citation type="submission" date="2016-03" db="EMBL/GenBank/DDBJ databases">
        <title>Whole genome sequencing of Grifola frondosa 9006-11.</title>
        <authorList>
            <person name="Min B."/>
            <person name="Park H."/>
            <person name="Kim J.-G."/>
            <person name="Cho H."/>
            <person name="Oh Y.-L."/>
            <person name="Kong W.-S."/>
            <person name="Choi I.-G."/>
        </authorList>
    </citation>
    <scope>NUCLEOTIDE SEQUENCE [LARGE SCALE GENOMIC DNA]</scope>
    <source>
        <strain evidence="1 2">9006-11</strain>
    </source>
</reference>
<accession>A0A1C7MNA8</accession>
<gene>
    <name evidence="1" type="ORF">A0H81_02584</name>
</gene>
<dbReference type="EMBL" id="LUGG01000002">
    <property type="protein sequence ID" value="OBZ77886.1"/>
    <property type="molecule type" value="Genomic_DNA"/>
</dbReference>
<comment type="caution">
    <text evidence="1">The sequence shown here is derived from an EMBL/GenBank/DDBJ whole genome shotgun (WGS) entry which is preliminary data.</text>
</comment>
<proteinExistence type="predicted"/>
<evidence type="ECO:0000313" key="2">
    <source>
        <dbReference type="Proteomes" id="UP000092993"/>
    </source>
</evidence>
<protein>
    <submittedName>
        <fullName evidence="1">Uncharacterized protein</fullName>
    </submittedName>
</protein>
<organism evidence="1 2">
    <name type="scientific">Grifola frondosa</name>
    <name type="common">Maitake</name>
    <name type="synonym">Polyporus frondosus</name>
    <dbReference type="NCBI Taxonomy" id="5627"/>
    <lineage>
        <taxon>Eukaryota</taxon>
        <taxon>Fungi</taxon>
        <taxon>Dikarya</taxon>
        <taxon>Basidiomycota</taxon>
        <taxon>Agaricomycotina</taxon>
        <taxon>Agaricomycetes</taxon>
        <taxon>Polyporales</taxon>
        <taxon>Grifolaceae</taxon>
        <taxon>Grifola</taxon>
    </lineage>
</organism>